<name>A0A8J6P349_9BACT</name>
<accession>A0A8J6P349</accession>
<dbReference type="Pfam" id="PF01850">
    <property type="entry name" value="PIN"/>
    <property type="match status" value="1"/>
</dbReference>
<dbReference type="EMBL" id="JACNIG010000316">
    <property type="protein sequence ID" value="MBC8433653.1"/>
    <property type="molecule type" value="Genomic_DNA"/>
</dbReference>
<dbReference type="CDD" id="cd18689">
    <property type="entry name" value="PIN_VapC-like"/>
    <property type="match status" value="1"/>
</dbReference>
<protein>
    <submittedName>
        <fullName evidence="2">Type II toxin-antitoxin system VapC family toxin</fullName>
    </submittedName>
</protein>
<dbReference type="AlphaFoldDB" id="A0A8J6P349"/>
<organism evidence="2 3">
    <name type="scientific">Candidatus Desulfatibia vada</name>
    <dbReference type="NCBI Taxonomy" id="2841696"/>
    <lineage>
        <taxon>Bacteria</taxon>
        <taxon>Pseudomonadati</taxon>
        <taxon>Thermodesulfobacteriota</taxon>
        <taxon>Desulfobacteria</taxon>
        <taxon>Desulfobacterales</taxon>
        <taxon>Desulfobacterales incertae sedis</taxon>
        <taxon>Candidatus Desulfatibia</taxon>
    </lineage>
</organism>
<dbReference type="SUPFAM" id="SSF88723">
    <property type="entry name" value="PIN domain-like"/>
    <property type="match status" value="1"/>
</dbReference>
<proteinExistence type="predicted"/>
<reference evidence="2 3" key="1">
    <citation type="submission" date="2020-08" db="EMBL/GenBank/DDBJ databases">
        <title>Bridging the membrane lipid divide: bacteria of the FCB group superphylum have the potential to synthesize archaeal ether lipids.</title>
        <authorList>
            <person name="Villanueva L."/>
            <person name="Von Meijenfeldt F.A.B."/>
            <person name="Westbye A.B."/>
            <person name="Yadav S."/>
            <person name="Hopmans E.C."/>
            <person name="Dutilh B.E."/>
            <person name="Sinninghe Damste J.S."/>
        </authorList>
    </citation>
    <scope>NUCLEOTIDE SEQUENCE [LARGE SCALE GENOMIC DNA]</scope>
    <source>
        <strain evidence="2">NIOZ-UU17</strain>
    </source>
</reference>
<evidence type="ECO:0000259" key="1">
    <source>
        <dbReference type="Pfam" id="PF01850"/>
    </source>
</evidence>
<dbReference type="Gene3D" id="3.40.50.1010">
    <property type="entry name" value="5'-nuclease"/>
    <property type="match status" value="1"/>
</dbReference>
<comment type="caution">
    <text evidence="2">The sequence shown here is derived from an EMBL/GenBank/DDBJ whole genome shotgun (WGS) entry which is preliminary data.</text>
</comment>
<evidence type="ECO:0000313" key="2">
    <source>
        <dbReference type="EMBL" id="MBC8433653.1"/>
    </source>
</evidence>
<dbReference type="InterPro" id="IPR002716">
    <property type="entry name" value="PIN_dom"/>
</dbReference>
<feature type="domain" description="PIN" evidence="1">
    <location>
        <begin position="8"/>
        <end position="128"/>
    </location>
</feature>
<gene>
    <name evidence="2" type="ORF">H8D96_17225</name>
</gene>
<dbReference type="InterPro" id="IPR029060">
    <property type="entry name" value="PIN-like_dom_sf"/>
</dbReference>
<sequence>MPGPNSFVLDSFALIGYFENESFSDQIQHALIQAKSGTSRLYLHAIHIGEVYYITLREQGKSLADLAYSRIKALPIKLIDRIDEELLLAAAGLKAKYPISYADSFAAALAMIKNCPLITGDPEFRSLEKQGIISIEWLI</sequence>
<dbReference type="Proteomes" id="UP000605201">
    <property type="component" value="Unassembled WGS sequence"/>
</dbReference>
<evidence type="ECO:0000313" key="3">
    <source>
        <dbReference type="Proteomes" id="UP000605201"/>
    </source>
</evidence>